<keyword evidence="2" id="KW-0238">DNA-binding</keyword>
<sequence length="838" mass="86661">MTAQDVVATLTASPTEPTKALVSGGIGSGKSLVLGGVRAALRAAGIAVIARAPRDGDPPGAAIVVDDAHLLDDAELQHLADLMTDPATTVIVAAEPQSQHRGLTELSAAAARQSPVVTLGPLTPPEIARLASEVIGSPPPLEMVRSVATATAGVPFLVRAAVTAAAAPDAESPGSAISAATRAALIERLRRADDAVVDTLLICSLSPELGPDDVAGALDLESAPVHRLVDRARATGLIAPSHNPIFLRTLHRCLAQIVGATRHHEIETRLLRTQLDSSTLTVDLALRMADHGLRDPLLADALTALADRNRAHPARTARLYRAAAEVDPGARDSRLADALAASGDCATAGRIADELLTSEDAGEKAAAVRIAASVAVHDGSAAQAAELFAWLGPHPDAVIASANAVVAIGVGDPQAARAALAAEAQGPPTSDARAARHLAEGLIASLDSTYPTAMARLSQSISARPSAPGVTPDSAAAVVALTALHAGDPVRARSVVGRALAVPGDEATAFFAHRHRLLLGWIRMLDGQLAAAGTDVAAVTATNAPLHRRDALWASALQTAIARRNGDSGAVQKHWYAAMEVLTEYSIDLYSLLPLGELWIAAARLHQVDRLTHTVDEAFDLLGRLGNPIAWSLPLHWAGVHAGILANSPDAVAPHGQALTAAAAHSTFARSLANAGRTWLRVLANHVEVDEVTAAARSLAQFGLGWDATRLASQAALQTPDGRISAAMLQLARDLKVTSTASAEPAPPAASAPASATAPAGSAAAPDSSMPNWSRLSDREREVAELVLQGMPYRDIGSQLLISAKTVEHHVARIRRRLGAESRSELMSMLRAILGTPS</sequence>
<dbReference type="InterPro" id="IPR016032">
    <property type="entry name" value="Sig_transdc_resp-reg_C-effctor"/>
</dbReference>
<keyword evidence="1" id="KW-0805">Transcription regulation</keyword>
<dbReference type="Pfam" id="PF00196">
    <property type="entry name" value="GerE"/>
    <property type="match status" value="1"/>
</dbReference>
<evidence type="ECO:0000256" key="4">
    <source>
        <dbReference type="SAM" id="MobiDB-lite"/>
    </source>
</evidence>
<dbReference type="PRINTS" id="PR00038">
    <property type="entry name" value="HTHLUXR"/>
</dbReference>
<evidence type="ECO:0000313" key="6">
    <source>
        <dbReference type="EMBL" id="BBY49865.1"/>
    </source>
</evidence>
<dbReference type="PROSITE" id="PS00622">
    <property type="entry name" value="HTH_LUXR_1"/>
    <property type="match status" value="1"/>
</dbReference>
<dbReference type="InterPro" id="IPR036388">
    <property type="entry name" value="WH-like_DNA-bd_sf"/>
</dbReference>
<dbReference type="Gene3D" id="1.10.10.10">
    <property type="entry name" value="Winged helix-like DNA-binding domain superfamily/Winged helix DNA-binding domain"/>
    <property type="match status" value="1"/>
</dbReference>
<feature type="compositionally biased region" description="Low complexity" evidence="4">
    <location>
        <begin position="751"/>
        <end position="771"/>
    </location>
</feature>
<dbReference type="Proteomes" id="UP000467428">
    <property type="component" value="Chromosome"/>
</dbReference>
<evidence type="ECO:0000256" key="2">
    <source>
        <dbReference type="ARBA" id="ARBA00023125"/>
    </source>
</evidence>
<dbReference type="PANTHER" id="PTHR44688">
    <property type="entry name" value="DNA-BINDING TRANSCRIPTIONAL ACTIVATOR DEVR_DOSR"/>
    <property type="match status" value="1"/>
</dbReference>
<dbReference type="CDD" id="cd06170">
    <property type="entry name" value="LuxR_C_like"/>
    <property type="match status" value="1"/>
</dbReference>
<dbReference type="EMBL" id="AP022593">
    <property type="protein sequence ID" value="BBY49865.1"/>
    <property type="molecule type" value="Genomic_DNA"/>
</dbReference>
<dbReference type="PROSITE" id="PS50043">
    <property type="entry name" value="HTH_LUXR_2"/>
    <property type="match status" value="1"/>
</dbReference>
<dbReference type="KEGG" id="marz:MARA_33330"/>
<dbReference type="GO" id="GO:0003677">
    <property type="term" value="F:DNA binding"/>
    <property type="evidence" value="ECO:0007669"/>
    <property type="project" value="UniProtKB-KW"/>
</dbReference>
<keyword evidence="3" id="KW-0804">Transcription</keyword>
<dbReference type="GO" id="GO:0006355">
    <property type="term" value="P:regulation of DNA-templated transcription"/>
    <property type="evidence" value="ECO:0007669"/>
    <property type="project" value="InterPro"/>
</dbReference>
<geneLocation type="plasmid" evidence="7">
    <name>pjcm18538 dna</name>
</geneLocation>
<dbReference type="InterPro" id="IPR000792">
    <property type="entry name" value="Tscrpt_reg_LuxR_C"/>
</dbReference>
<dbReference type="PANTHER" id="PTHR44688:SF16">
    <property type="entry name" value="DNA-BINDING TRANSCRIPTIONAL ACTIVATOR DEVR_DOSR"/>
    <property type="match status" value="1"/>
</dbReference>
<keyword evidence="7" id="KW-1185">Reference proteome</keyword>
<dbReference type="SMART" id="SM00421">
    <property type="entry name" value="HTH_LUXR"/>
    <property type="match status" value="1"/>
</dbReference>
<reference evidence="6 7" key="1">
    <citation type="journal article" date="2019" name="Emerg. Microbes Infect.">
        <title>Comprehensive subspecies identification of 175 nontuberculous mycobacteria species based on 7547 genomic profiles.</title>
        <authorList>
            <person name="Matsumoto Y."/>
            <person name="Kinjo T."/>
            <person name="Motooka D."/>
            <person name="Nabeya D."/>
            <person name="Jung N."/>
            <person name="Uechi K."/>
            <person name="Horii T."/>
            <person name="Iida T."/>
            <person name="Fujita J."/>
            <person name="Nakamura S."/>
        </authorList>
    </citation>
    <scope>NUCLEOTIDE SEQUENCE [LARGE SCALE GENOMIC DNA]</scope>
    <source>
        <strain evidence="6 7">JCM 18538</strain>
    </source>
</reference>
<proteinExistence type="predicted"/>
<dbReference type="AlphaFoldDB" id="A0A7I7S1M6"/>
<dbReference type="SUPFAM" id="SSF46894">
    <property type="entry name" value="C-terminal effector domain of the bipartite response regulators"/>
    <property type="match status" value="1"/>
</dbReference>
<evidence type="ECO:0000313" key="7">
    <source>
        <dbReference type="Proteomes" id="UP000467428"/>
    </source>
</evidence>
<evidence type="ECO:0000259" key="5">
    <source>
        <dbReference type="PROSITE" id="PS50043"/>
    </source>
</evidence>
<protein>
    <submittedName>
        <fullName evidence="6">LuxR family transcriptional regulator</fullName>
    </submittedName>
</protein>
<organism evidence="6 7">
    <name type="scientific">Mycolicibacterium arabiense</name>
    <dbReference type="NCBI Taxonomy" id="1286181"/>
    <lineage>
        <taxon>Bacteria</taxon>
        <taxon>Bacillati</taxon>
        <taxon>Actinomycetota</taxon>
        <taxon>Actinomycetes</taxon>
        <taxon>Mycobacteriales</taxon>
        <taxon>Mycobacteriaceae</taxon>
        <taxon>Mycolicibacterium</taxon>
    </lineage>
</organism>
<dbReference type="NCBIfam" id="NF038181">
    <property type="entry name" value="reg_ATPase_IniR"/>
    <property type="match status" value="1"/>
</dbReference>
<evidence type="ECO:0000256" key="1">
    <source>
        <dbReference type="ARBA" id="ARBA00023015"/>
    </source>
</evidence>
<dbReference type="RefSeq" id="WP_163919425.1">
    <property type="nucleotide sequence ID" value="NZ_AP022593.1"/>
</dbReference>
<feature type="region of interest" description="Disordered" evidence="4">
    <location>
        <begin position="739"/>
        <end position="776"/>
    </location>
</feature>
<name>A0A7I7S1M6_9MYCO</name>
<evidence type="ECO:0000256" key="3">
    <source>
        <dbReference type="ARBA" id="ARBA00023163"/>
    </source>
</evidence>
<feature type="domain" description="HTH luxR-type" evidence="5">
    <location>
        <begin position="769"/>
        <end position="834"/>
    </location>
</feature>
<gene>
    <name evidence="6" type="ORF">MARA_33330</name>
</gene>
<accession>A0A7I7S1M6</accession>